<dbReference type="Gene3D" id="3.40.630.10">
    <property type="entry name" value="Zn peptidases"/>
    <property type="match status" value="1"/>
</dbReference>
<name>A0ABU5HFR1_9BACT</name>
<feature type="domain" description="Peptidase M20 dimerisation" evidence="3">
    <location>
        <begin position="185"/>
        <end position="283"/>
    </location>
</feature>
<dbReference type="PANTHER" id="PTHR43808">
    <property type="entry name" value="ACETYLORNITHINE DEACETYLASE"/>
    <property type="match status" value="1"/>
</dbReference>
<dbReference type="InterPro" id="IPR017150">
    <property type="entry name" value="Pept_M20_glutamate_carboxypep"/>
</dbReference>
<gene>
    <name evidence="4" type="ORF">SYV04_37755</name>
</gene>
<dbReference type="CDD" id="cd03885">
    <property type="entry name" value="M20_CPDG2"/>
    <property type="match status" value="1"/>
</dbReference>
<dbReference type="InterPro" id="IPR050072">
    <property type="entry name" value="Peptidase_M20A"/>
</dbReference>
<evidence type="ECO:0000313" key="4">
    <source>
        <dbReference type="EMBL" id="MDY7232196.1"/>
    </source>
</evidence>
<evidence type="ECO:0000313" key="5">
    <source>
        <dbReference type="Proteomes" id="UP001291309"/>
    </source>
</evidence>
<keyword evidence="1" id="KW-0479">Metal-binding</keyword>
<organism evidence="4 5">
    <name type="scientific">Hyalangium rubrum</name>
    <dbReference type="NCBI Taxonomy" id="3103134"/>
    <lineage>
        <taxon>Bacteria</taxon>
        <taxon>Pseudomonadati</taxon>
        <taxon>Myxococcota</taxon>
        <taxon>Myxococcia</taxon>
        <taxon>Myxococcales</taxon>
        <taxon>Cystobacterineae</taxon>
        <taxon>Archangiaceae</taxon>
        <taxon>Hyalangium</taxon>
    </lineage>
</organism>
<dbReference type="PANTHER" id="PTHR43808:SF9">
    <property type="entry name" value="BLL0789 PROTEIN"/>
    <property type="match status" value="1"/>
</dbReference>
<dbReference type="Gene3D" id="3.30.70.360">
    <property type="match status" value="1"/>
</dbReference>
<keyword evidence="5" id="KW-1185">Reference proteome</keyword>
<dbReference type="Pfam" id="PF07687">
    <property type="entry name" value="M20_dimer"/>
    <property type="match status" value="1"/>
</dbReference>
<reference evidence="4 5" key="1">
    <citation type="submission" date="2023-12" db="EMBL/GenBank/DDBJ databases">
        <title>the genome sequence of Hyalangium sp. s54d21.</title>
        <authorList>
            <person name="Zhang X."/>
        </authorList>
    </citation>
    <scope>NUCLEOTIDE SEQUENCE [LARGE SCALE GENOMIC DNA]</scope>
    <source>
        <strain evidence="5">s54d21</strain>
    </source>
</reference>
<dbReference type="EMBL" id="JAXIVS010000018">
    <property type="protein sequence ID" value="MDY7232196.1"/>
    <property type="molecule type" value="Genomic_DNA"/>
</dbReference>
<evidence type="ECO:0000256" key="2">
    <source>
        <dbReference type="ARBA" id="ARBA00022801"/>
    </source>
</evidence>
<protein>
    <submittedName>
        <fullName evidence="4">M20 family metallopeptidase</fullName>
    </submittedName>
</protein>
<proteinExistence type="predicted"/>
<dbReference type="Pfam" id="PF01546">
    <property type="entry name" value="Peptidase_M20"/>
    <property type="match status" value="1"/>
</dbReference>
<dbReference type="SUPFAM" id="SSF55031">
    <property type="entry name" value="Bacterial exopeptidase dimerisation domain"/>
    <property type="match status" value="1"/>
</dbReference>
<evidence type="ECO:0000256" key="1">
    <source>
        <dbReference type="ARBA" id="ARBA00022723"/>
    </source>
</evidence>
<dbReference type="InterPro" id="IPR036264">
    <property type="entry name" value="Bact_exopeptidase_dim_dom"/>
</dbReference>
<dbReference type="SUPFAM" id="SSF53187">
    <property type="entry name" value="Zn-dependent exopeptidases"/>
    <property type="match status" value="1"/>
</dbReference>
<dbReference type="InterPro" id="IPR011650">
    <property type="entry name" value="Peptidase_M20_dimer"/>
</dbReference>
<sequence length="391" mass="40575">MREMGEAAAGWLVGRLAEMEEALAALVSVNSFTENASGGREVGAILRQVLVMPGLMAEVVLSSRFADHLVFRSLGRPSLQPVALVGHLDTVFPPGKFEGYRQDGALRRGPGVLDMKGGLVVIAWALKALAATGGLEALPPIRLVVVSDEEVGSPEGQRVIRGAIGGADSCLVFESGRAQDAIITRRKGTGAVKAVAHGKAAHAGNAHQEGANAIWALARFIDGVQQLTDYPRGLTVNVGRVLGGQGKNTVPDRVEADVDLRFATRAEGEELLQRFHEVAARAGASVPGTRLELSGGVGREPLERTEASAALMAAYGACAHASGLGQGESPMVGGGSDASTSSSMGIPSIDGLGPRGKGFHTVEEYIEVDTLIPKAQALARFLASRAAEPSL</sequence>
<dbReference type="InterPro" id="IPR002933">
    <property type="entry name" value="Peptidase_M20"/>
</dbReference>
<accession>A0ABU5HFR1</accession>
<keyword evidence="2" id="KW-0378">Hydrolase</keyword>
<dbReference type="RefSeq" id="WP_321550910.1">
    <property type="nucleotide sequence ID" value="NZ_JAXIVS010000018.1"/>
</dbReference>
<dbReference type="Proteomes" id="UP001291309">
    <property type="component" value="Unassembled WGS sequence"/>
</dbReference>
<evidence type="ECO:0000259" key="3">
    <source>
        <dbReference type="Pfam" id="PF07687"/>
    </source>
</evidence>
<dbReference type="PIRSF" id="PIRSF037238">
    <property type="entry name" value="Carboxypeptidase_G2"/>
    <property type="match status" value="1"/>
</dbReference>
<comment type="caution">
    <text evidence="4">The sequence shown here is derived from an EMBL/GenBank/DDBJ whole genome shotgun (WGS) entry which is preliminary data.</text>
</comment>